<reference evidence="1" key="1">
    <citation type="journal article" date="2005" name="Proc. Natl. Acad. Sci. U.S.A.">
        <title>The psychrophilic lifestyle as revealed by the genome sequence of Colwellia psychrerythraea 34H through genomic and proteomic analyses.</title>
        <authorList>
            <person name="Methe B.A."/>
            <person name="Nelson K.E."/>
            <person name="Deming J.W."/>
            <person name="Momen B."/>
            <person name="Melamud E."/>
            <person name="Zhang X."/>
            <person name="Moult J."/>
            <person name="Madupu R."/>
            <person name="Nelson W.C."/>
            <person name="Dodson R.J."/>
            <person name="Brinkac L.M."/>
            <person name="Daugherty S.C."/>
            <person name="Durkin A.S."/>
            <person name="DeBoy R.T."/>
            <person name="Kolonay J.F."/>
            <person name="Sullivan S.A."/>
            <person name="Zhou L."/>
            <person name="Davidsen T.M."/>
            <person name="Wu M."/>
            <person name="Huston A.L."/>
            <person name="Lewis M."/>
            <person name="Weaver B."/>
            <person name="Weidman J.F."/>
            <person name="Khouri H."/>
            <person name="Utterback T.R."/>
            <person name="Feldblyum T.V."/>
            <person name="Fraser C.M."/>
        </authorList>
    </citation>
    <scope>NUCLEOTIDE SEQUENCE [LARGE SCALE GENOMIC DNA]</scope>
    <source>
        <strain evidence="1">34H</strain>
    </source>
</reference>
<dbReference type="EMBL" id="CP000083">
    <property type="protein sequence ID" value="AAZ25505.1"/>
    <property type="molecule type" value="Genomic_DNA"/>
</dbReference>
<dbReference type="KEGG" id="cps:CPS_0297"/>
<organism evidence="1 2">
    <name type="scientific">Colwellia psychrerythraea (strain 34H / ATCC BAA-681)</name>
    <name type="common">Vibrio psychroerythus</name>
    <dbReference type="NCBI Taxonomy" id="167879"/>
    <lineage>
        <taxon>Bacteria</taxon>
        <taxon>Pseudomonadati</taxon>
        <taxon>Pseudomonadota</taxon>
        <taxon>Gammaproteobacteria</taxon>
        <taxon>Alteromonadales</taxon>
        <taxon>Colwelliaceae</taxon>
        <taxon>Colwellia</taxon>
    </lineage>
</organism>
<name>Q48A50_COLP3</name>
<dbReference type="HOGENOM" id="CLU_3381343_0_0_6"/>
<dbReference type="Proteomes" id="UP000000547">
    <property type="component" value="Chromosome"/>
</dbReference>
<proteinExistence type="predicted"/>
<evidence type="ECO:0000313" key="1">
    <source>
        <dbReference type="EMBL" id="AAZ25505.1"/>
    </source>
</evidence>
<protein>
    <submittedName>
        <fullName evidence="1">Uncharacterized protein</fullName>
    </submittedName>
</protein>
<accession>Q48A50</accession>
<sequence length="33" mass="3850">MVYWELGVTKKKTVEHVEKANQHAMFTCLSILN</sequence>
<dbReference type="AlphaFoldDB" id="Q48A50"/>
<gene>
    <name evidence="1" type="ordered locus">CPS_0297</name>
</gene>
<evidence type="ECO:0000313" key="2">
    <source>
        <dbReference type="Proteomes" id="UP000000547"/>
    </source>
</evidence>
<dbReference type="STRING" id="167879.CPS_0297"/>